<evidence type="ECO:0000256" key="2">
    <source>
        <dbReference type="ARBA" id="ARBA00012587"/>
    </source>
</evidence>
<dbReference type="EMBL" id="FJ529690">
    <property type="protein sequence ID" value="ACM90947.1"/>
    <property type="molecule type" value="Genomic_DNA"/>
</dbReference>
<dbReference type="SUPFAM" id="SSF50685">
    <property type="entry name" value="Barwin-like endoglucanases"/>
    <property type="match status" value="1"/>
</dbReference>
<evidence type="ECO:0000256" key="5">
    <source>
        <dbReference type="ARBA" id="ARBA00030918"/>
    </source>
</evidence>
<dbReference type="Gene3D" id="2.40.40.10">
    <property type="entry name" value="RlpA-like domain"/>
    <property type="match status" value="1"/>
</dbReference>
<dbReference type="PROSITE" id="PS51257">
    <property type="entry name" value="PROKAR_LIPOPROTEIN"/>
    <property type="match status" value="1"/>
</dbReference>
<feature type="chain" id="PRO_5002898038" description="peptidoglycan lytic exotransglycosylase" evidence="7">
    <location>
        <begin position="25"/>
        <end position="430"/>
    </location>
</feature>
<dbReference type="SMART" id="SM00925">
    <property type="entry name" value="MltA"/>
    <property type="match status" value="1"/>
</dbReference>
<dbReference type="CDD" id="cd14485">
    <property type="entry name" value="mltA_like_LT_A"/>
    <property type="match status" value="1"/>
</dbReference>
<comment type="catalytic activity">
    <reaction evidence="1">
        <text>Exolytic cleavage of the (1-&gt;4)-beta-glycosidic linkage between N-acetylmuramic acid (MurNAc) and N-acetylglucosamine (GlcNAc) residues in peptidoglycan, from either the reducing or the non-reducing ends of the peptidoglycan chains, with concomitant formation of a 1,6-anhydrobond in the MurNAc residue.</text>
        <dbReference type="EC" id="4.2.2.n1"/>
    </reaction>
</comment>
<proteinExistence type="predicted"/>
<organism evidence="9">
    <name type="scientific">uncultured bacterium URE12</name>
    <dbReference type="NCBI Taxonomy" id="581111"/>
    <lineage>
        <taxon>Bacteria</taxon>
        <taxon>environmental samples</taxon>
    </lineage>
</organism>
<reference evidence="9" key="1">
    <citation type="submission" date="2008-11" db="EMBL/GenBank/DDBJ databases">
        <title>Isolation and characterization of a fructose-1,6-bisphosphatase in Bacteroides sp. from a rumen metagenomic library.</title>
        <authorList>
            <person name="Wang J."/>
            <person name="Liu K."/>
            <person name="Zhao S."/>
            <person name="Bu D."/>
            <person name="Li D."/>
            <person name="Yu P."/>
            <person name="Wei H."/>
            <person name="Zhou L."/>
        </authorList>
    </citation>
    <scope>NUCLEOTIDE SEQUENCE</scope>
</reference>
<evidence type="ECO:0000259" key="8">
    <source>
        <dbReference type="SMART" id="SM00925"/>
    </source>
</evidence>
<sequence length="430" mass="48348">MKNWKTYFILCLFFAAGCLSGRQAGKNTVQPQQAVQENTPQAAQPEQTGKKTSLFKVDEKDYPEFKDLDTKKSLLKALALNEKYLGNAKKETVYDFNGRKVTIKELAATNAALKKIISENDDPAETDRLVRENFDVYQMSGLNNDRTVTFTSYYEPTTEASLEKDNVYKYPMYARPYDLVTVPLENFNSKFKGETINGRVEGKNLVPYYSRDEIDFQGRFKGRGLEIAWFKNLPDLMDLHIQGSGRLVLPDGREVKALFAGTNGLKFKGWLSAMIEQGLISREGITHEAGKAYLEKHPDKVRQVMSANARYTFFKIQGITDPDEGPIGTYGYPLTGWRSVAADISLYPLGAAAFLKAPMPDVDENGKYKGQKNDARFVFIQDTGGAIKGTNRIDFFAGNGKKSRTFAFKVMNKGQLYIFLLKEKNSSNAI</sequence>
<dbReference type="GO" id="GO:0004553">
    <property type="term" value="F:hydrolase activity, hydrolyzing O-glycosyl compounds"/>
    <property type="evidence" value="ECO:0007669"/>
    <property type="project" value="InterPro"/>
</dbReference>
<protein>
    <recommendedName>
        <fullName evidence="2">peptidoglycan lytic exotransglycosylase</fullName>
        <ecNumber evidence="2">4.2.2.n1</ecNumber>
    </recommendedName>
    <alternativeName>
        <fullName evidence="5">Murein hydrolase A</fullName>
    </alternativeName>
</protein>
<dbReference type="InterPro" id="IPR005300">
    <property type="entry name" value="MltA_B"/>
</dbReference>
<dbReference type="InterPro" id="IPR010611">
    <property type="entry name" value="3D_dom"/>
</dbReference>
<evidence type="ECO:0000256" key="6">
    <source>
        <dbReference type="SAM" id="MobiDB-lite"/>
    </source>
</evidence>
<feature type="domain" description="Lytic transglycosylase MltA" evidence="8">
    <location>
        <begin position="157"/>
        <end position="315"/>
    </location>
</feature>
<name>C0JZR7_9BACT</name>
<dbReference type="InterPro" id="IPR036908">
    <property type="entry name" value="RlpA-like_sf"/>
</dbReference>
<dbReference type="InterPro" id="IPR026044">
    <property type="entry name" value="MltA"/>
</dbReference>
<evidence type="ECO:0000256" key="7">
    <source>
        <dbReference type="SAM" id="SignalP"/>
    </source>
</evidence>
<dbReference type="GO" id="GO:0019867">
    <property type="term" value="C:outer membrane"/>
    <property type="evidence" value="ECO:0007669"/>
    <property type="project" value="InterPro"/>
</dbReference>
<feature type="region of interest" description="Disordered" evidence="6">
    <location>
        <begin position="30"/>
        <end position="52"/>
    </location>
</feature>
<dbReference type="Pfam" id="PF03562">
    <property type="entry name" value="MltA"/>
    <property type="match status" value="1"/>
</dbReference>
<feature type="signal peptide" evidence="7">
    <location>
        <begin position="1"/>
        <end position="24"/>
    </location>
</feature>
<dbReference type="PANTHER" id="PTHR30124">
    <property type="entry name" value="MEMBRANE-BOUND LYTIC MUREIN TRANSGLYCOSYLASE A"/>
    <property type="match status" value="1"/>
</dbReference>
<dbReference type="GO" id="GO:0009253">
    <property type="term" value="P:peptidoglycan catabolic process"/>
    <property type="evidence" value="ECO:0007669"/>
    <property type="project" value="TreeGrafter"/>
</dbReference>
<evidence type="ECO:0000313" key="9">
    <source>
        <dbReference type="EMBL" id="ACM90947.1"/>
    </source>
</evidence>
<dbReference type="PIRSF" id="PIRSF019422">
    <property type="entry name" value="MltA"/>
    <property type="match status" value="1"/>
</dbReference>
<feature type="compositionally biased region" description="Polar residues" evidence="6">
    <location>
        <begin position="30"/>
        <end position="51"/>
    </location>
</feature>
<dbReference type="Pfam" id="PF06725">
    <property type="entry name" value="3D"/>
    <property type="match status" value="1"/>
</dbReference>
<dbReference type="EC" id="4.2.2.n1" evidence="2"/>
<dbReference type="CDD" id="cd14668">
    <property type="entry name" value="mlta_B"/>
    <property type="match status" value="1"/>
</dbReference>
<keyword evidence="4" id="KW-0961">Cell wall biogenesis/degradation</keyword>
<dbReference type="GO" id="GO:0009254">
    <property type="term" value="P:peptidoglycan turnover"/>
    <property type="evidence" value="ECO:0007669"/>
    <property type="project" value="InterPro"/>
</dbReference>
<dbReference type="Gene3D" id="2.40.240.50">
    <property type="entry name" value="Barwin-like endoglucanases"/>
    <property type="match status" value="1"/>
</dbReference>
<evidence type="ECO:0000256" key="3">
    <source>
        <dbReference type="ARBA" id="ARBA00023239"/>
    </source>
</evidence>
<accession>C0JZR7</accession>
<dbReference type="GO" id="GO:0008933">
    <property type="term" value="F:peptidoglycan lytic transglycosylase activity"/>
    <property type="evidence" value="ECO:0007669"/>
    <property type="project" value="TreeGrafter"/>
</dbReference>
<dbReference type="AlphaFoldDB" id="C0JZR7"/>
<keyword evidence="7" id="KW-0732">Signal</keyword>
<evidence type="ECO:0000256" key="1">
    <source>
        <dbReference type="ARBA" id="ARBA00001420"/>
    </source>
</evidence>
<dbReference type="PANTHER" id="PTHR30124:SF0">
    <property type="entry name" value="MEMBRANE-BOUND LYTIC MUREIN TRANSGLYCOSYLASE A"/>
    <property type="match status" value="1"/>
</dbReference>
<dbReference type="GO" id="GO:0071555">
    <property type="term" value="P:cell wall organization"/>
    <property type="evidence" value="ECO:0007669"/>
    <property type="project" value="UniProtKB-KW"/>
</dbReference>
<keyword evidence="3" id="KW-0456">Lyase</keyword>
<evidence type="ECO:0000256" key="4">
    <source>
        <dbReference type="ARBA" id="ARBA00023316"/>
    </source>
</evidence>